<dbReference type="Proteomes" id="UP000886217">
    <property type="component" value="Unassembled WGS sequence"/>
</dbReference>
<name>A0A7C5JWV1_THELI</name>
<dbReference type="InterPro" id="IPR016117">
    <property type="entry name" value="ArgJ-like_dom_sf"/>
</dbReference>
<dbReference type="EMBL" id="DRTU01000030">
    <property type="protein sequence ID" value="HHH99977.1"/>
    <property type="molecule type" value="Genomic_DNA"/>
</dbReference>
<dbReference type="Pfam" id="PF03576">
    <property type="entry name" value="Peptidase_S58"/>
    <property type="match status" value="1"/>
</dbReference>
<protein>
    <submittedName>
        <fullName evidence="2">S58 family peptidase</fullName>
    </submittedName>
</protein>
<dbReference type="PANTHER" id="PTHR36512:SF3">
    <property type="entry name" value="BLR5678 PROTEIN"/>
    <property type="match status" value="1"/>
</dbReference>
<dbReference type="InterPro" id="IPR005321">
    <property type="entry name" value="Peptidase_S58_DmpA"/>
</dbReference>
<dbReference type="GO" id="GO:0004177">
    <property type="term" value="F:aminopeptidase activity"/>
    <property type="evidence" value="ECO:0007669"/>
    <property type="project" value="TreeGrafter"/>
</dbReference>
<evidence type="ECO:0000313" key="2">
    <source>
        <dbReference type="EMBL" id="HHH99977.1"/>
    </source>
</evidence>
<comment type="caution">
    <text evidence="2">The sequence shown here is derived from an EMBL/GenBank/DDBJ whole genome shotgun (WGS) entry which is preliminary data.</text>
</comment>
<organism evidence="2">
    <name type="scientific">Thermococcus litoralis</name>
    <dbReference type="NCBI Taxonomy" id="2265"/>
    <lineage>
        <taxon>Archaea</taxon>
        <taxon>Methanobacteriati</taxon>
        <taxon>Methanobacteriota</taxon>
        <taxon>Thermococci</taxon>
        <taxon>Thermococcales</taxon>
        <taxon>Thermococcaceae</taxon>
        <taxon>Thermococcus</taxon>
    </lineage>
</organism>
<dbReference type="SUPFAM" id="SSF56266">
    <property type="entry name" value="DmpA/ArgJ-like"/>
    <property type="match status" value="1"/>
</dbReference>
<reference evidence="2" key="1">
    <citation type="journal article" date="2020" name="mSystems">
        <title>Genome- and Community-Level Interaction Insights into Carbon Utilization and Element Cycling Functions of Hydrothermarchaeota in Hydrothermal Sediment.</title>
        <authorList>
            <person name="Zhou Z."/>
            <person name="Liu Y."/>
            <person name="Xu W."/>
            <person name="Pan J."/>
            <person name="Luo Z.H."/>
            <person name="Li M."/>
        </authorList>
    </citation>
    <scope>NUCLEOTIDE SEQUENCE [LARGE SCALE GENOMIC DNA]</scope>
    <source>
        <strain evidence="2">HyVt-93</strain>
    </source>
</reference>
<dbReference type="PANTHER" id="PTHR36512">
    <property type="entry name" value="D-AMINOPEPTIDASE"/>
    <property type="match status" value="1"/>
</dbReference>
<sequence>MKVPELGIKIGIFEQGKRNSISDVKGVKVGHVTLIQGEGKLIPGKGPVRTGVTAIIPHDGNIYKEKLLANAFVMNGYSKPIGLIQVQELGTLETPIILTNTLSIGTAADALIDYMLEQNEDIGVTTGSVNPVVMECNDSYLNDIRGKHVKKEHVFEAIENVKEDFEEGAVGAGTGMSAFEFKGGIGSSSRVVKIENRKYTVGALVLSNFGKREDLTVAGVPVGLELKDWPGKGDEGKGSIIIVVATDAPLTSRQLYRVAKRGAVGLARTGGYAYNGSGDIVFAFSTAQRIKHYQKEPFDIKALPDSTLSPLFKATAEAVEEAIINSLLQAKTMTGRDNHVRYAIPKEELVRIMEKYGRLKEE</sequence>
<evidence type="ECO:0000256" key="1">
    <source>
        <dbReference type="ARBA" id="ARBA00007068"/>
    </source>
</evidence>
<gene>
    <name evidence="2" type="ORF">ENL40_00605</name>
</gene>
<dbReference type="AlphaFoldDB" id="A0A7C5JWV1"/>
<accession>A0A7C5JWV1</accession>
<proteinExistence type="inferred from homology"/>
<dbReference type="CDD" id="cd02253">
    <property type="entry name" value="DmpA"/>
    <property type="match status" value="1"/>
</dbReference>
<dbReference type="Gene3D" id="3.60.70.12">
    <property type="entry name" value="L-amino peptidase D-ALA esterase/amidase"/>
    <property type="match status" value="1"/>
</dbReference>
<comment type="similarity">
    <text evidence="1">Belongs to the peptidase S58 family.</text>
</comment>